<protein>
    <submittedName>
        <fullName evidence="1">Uncharacterized protein</fullName>
    </submittedName>
</protein>
<proteinExistence type="predicted"/>
<evidence type="ECO:0000313" key="2">
    <source>
        <dbReference type="Proteomes" id="UP000285138"/>
    </source>
</evidence>
<evidence type="ECO:0000313" key="1">
    <source>
        <dbReference type="EMBL" id="RQD77949.1"/>
    </source>
</evidence>
<dbReference type="EMBL" id="QZAA01000045">
    <property type="protein sequence ID" value="RQD77949.1"/>
    <property type="molecule type" value="Genomic_DNA"/>
</dbReference>
<sequence>LLLDNIEGCQDPVSSSCGPLLRSGDTRTIKLKNIACRRQPQGDPYQENVKLFNRDNPDLPLGLYVGVVTTESGEIPFDDLLKEADSLM</sequence>
<accession>A0A424YI51</accession>
<name>A0A424YI51_9FIRM</name>
<feature type="non-terminal residue" evidence="1">
    <location>
        <position position="1"/>
    </location>
</feature>
<dbReference type="Proteomes" id="UP000285138">
    <property type="component" value="Unassembled WGS sequence"/>
</dbReference>
<dbReference type="AlphaFoldDB" id="A0A424YI51"/>
<reference evidence="1 2" key="1">
    <citation type="submission" date="2018-08" db="EMBL/GenBank/DDBJ databases">
        <title>The metabolism and importance of syntrophic acetate oxidation coupled to methane or sulfide production in haloalkaline environments.</title>
        <authorList>
            <person name="Timmers P.H.A."/>
            <person name="Vavourakis C.D."/>
            <person name="Sorokin D.Y."/>
            <person name="Sinninghe Damste J.S."/>
            <person name="Muyzer G."/>
            <person name="Stams A.J.M."/>
            <person name="Plugge C.M."/>
        </authorList>
    </citation>
    <scope>NUCLEOTIDE SEQUENCE [LARGE SCALE GENOMIC DNA]</scope>
    <source>
        <strain evidence="1">MSAO_Bac1</strain>
    </source>
</reference>
<comment type="caution">
    <text evidence="1">The sequence shown here is derived from an EMBL/GenBank/DDBJ whole genome shotgun (WGS) entry which is preliminary data.</text>
</comment>
<organism evidence="1 2">
    <name type="scientific">Candidatus Syntrophonatronum acetioxidans</name>
    <dbReference type="NCBI Taxonomy" id="1795816"/>
    <lineage>
        <taxon>Bacteria</taxon>
        <taxon>Bacillati</taxon>
        <taxon>Bacillota</taxon>
        <taxon>Clostridia</taxon>
        <taxon>Eubacteriales</taxon>
        <taxon>Syntrophomonadaceae</taxon>
        <taxon>Candidatus Syntrophonatronum</taxon>
    </lineage>
</organism>
<gene>
    <name evidence="1" type="ORF">D5R97_01265</name>
</gene>